<dbReference type="eggNOG" id="KOG4197">
    <property type="taxonomic scope" value="Eukaryota"/>
</dbReference>
<dbReference type="SUPFAM" id="SSF48452">
    <property type="entry name" value="TPR-like"/>
    <property type="match status" value="1"/>
</dbReference>
<dbReference type="GO" id="GO:0003723">
    <property type="term" value="F:RNA binding"/>
    <property type="evidence" value="ECO:0007669"/>
    <property type="project" value="InterPro"/>
</dbReference>
<dbReference type="NCBIfam" id="TIGR00756">
    <property type="entry name" value="PPR"/>
    <property type="match status" value="6"/>
</dbReference>
<dbReference type="Gramene" id="EOX93464">
    <property type="protein sequence ID" value="EOX93464"/>
    <property type="gene ID" value="TCM_002332"/>
</dbReference>
<reference evidence="5 6" key="1">
    <citation type="journal article" date="2013" name="Genome Biol.">
        <title>The genome sequence of the most widely cultivated cacao type and its use to identify candidate genes regulating pod color.</title>
        <authorList>
            <person name="Motamayor J.C."/>
            <person name="Mockaitis K."/>
            <person name="Schmutz J."/>
            <person name="Haiminen N."/>
            <person name="Iii D.L."/>
            <person name="Cornejo O."/>
            <person name="Findley S.D."/>
            <person name="Zheng P."/>
            <person name="Utro F."/>
            <person name="Royaert S."/>
            <person name="Saski C."/>
            <person name="Jenkins J."/>
            <person name="Podicheti R."/>
            <person name="Zhao M."/>
            <person name="Scheffler B.E."/>
            <person name="Stack J.C."/>
            <person name="Feltus F.A."/>
            <person name="Mustiga G.M."/>
            <person name="Amores F."/>
            <person name="Phillips W."/>
            <person name="Marelli J.P."/>
            <person name="May G.D."/>
            <person name="Shapiro H."/>
            <person name="Ma J."/>
            <person name="Bustamante C.D."/>
            <person name="Schnell R.J."/>
            <person name="Main D."/>
            <person name="Gilbert D."/>
            <person name="Parida L."/>
            <person name="Kuhn D.N."/>
        </authorList>
    </citation>
    <scope>NUCLEOTIDE SEQUENCE [LARGE SCALE GENOMIC DNA]</scope>
    <source>
        <strain evidence="6">cv. Matina 1-6</strain>
    </source>
</reference>
<dbReference type="FunFam" id="1.25.40.10:FF:000031">
    <property type="entry name" value="Pentatricopeptide repeat-containing protein mitochondrial"/>
    <property type="match status" value="1"/>
</dbReference>
<evidence type="ECO:0000256" key="1">
    <source>
        <dbReference type="ARBA" id="ARBA00006643"/>
    </source>
</evidence>
<dbReference type="Pfam" id="PF14432">
    <property type="entry name" value="DYW_deaminase"/>
    <property type="match status" value="1"/>
</dbReference>
<dbReference type="InterPro" id="IPR046849">
    <property type="entry name" value="E2_motif"/>
</dbReference>
<dbReference type="Pfam" id="PF13041">
    <property type="entry name" value="PPR_2"/>
    <property type="match status" value="2"/>
</dbReference>
<dbReference type="InterPro" id="IPR002885">
    <property type="entry name" value="PPR_rpt"/>
</dbReference>
<dbReference type="FunFam" id="1.25.40.10:FF:003117">
    <property type="entry name" value="Uncharacterized protein"/>
    <property type="match status" value="1"/>
</dbReference>
<dbReference type="Gene3D" id="1.25.40.10">
    <property type="entry name" value="Tetratricopeptide repeat domain"/>
    <property type="match status" value="4"/>
</dbReference>
<evidence type="ECO:0000313" key="5">
    <source>
        <dbReference type="EMBL" id="EOX93464.1"/>
    </source>
</evidence>
<gene>
    <name evidence="5" type="ORF">TCM_002332</name>
</gene>
<dbReference type="InterPro" id="IPR032867">
    <property type="entry name" value="DYW_dom"/>
</dbReference>
<keyword evidence="6" id="KW-1185">Reference proteome</keyword>
<dbReference type="InterPro" id="IPR046960">
    <property type="entry name" value="PPR_At4g14850-like_plant"/>
</dbReference>
<dbReference type="InterPro" id="IPR011990">
    <property type="entry name" value="TPR-like_helical_dom_sf"/>
</dbReference>
<dbReference type="PROSITE" id="PS51375">
    <property type="entry name" value="PPR"/>
    <property type="match status" value="4"/>
</dbReference>
<comment type="similarity">
    <text evidence="1">Belongs to the PPR family. PCMP-H subfamily.</text>
</comment>
<sequence length="682" mass="76644">MQQLTPSHTLHQHFPHALHFSLLRSSKTHPETQQLHAFSLKTGLFSHPSISSRLLSLYADPDINNLRYARSVFDQIQLPTLILWNIIIKCYVENQQSHEAIFLFAQLLHHFPPDEFTFPCVIKGCAKLNAVNEGKQIHGLVLKLGFGLDKFTQGSLVNLYSKCGEIASAHKVFDVMGEKDLVLWNSLLDGYARCGEVKVAMKAFEEMPERDCFSWTVLIDGLAKCGEVETAREIFEKMPNRNLVSWNTMINGYMKAGDINSACKLFNRMPKRNLITWNSIIGGLELNLHFVEALEMFKRMLKEEFRPSHATLVSVISAVSGLASLGKGRSMHSYIVKNGIELDGVVGTVLIEMYSKCGSIDSALTIFRTISNKKLGHWTAIIVGLSIHGMAEHALEFFLEMCRIGVKPNAITFVGVLNACSHAGLINDGRGYFNTMINEYGIKPTIEHYGCLVDMLCRAGDLEEAKNIIEEMPRRANKVIWMTLLSGARNHGNTKIGEYAAHHLIELAPETIGGYVVLSNMYAIAGEPDKVSKVREMMKKRGLRKDPGCSSIEHRGVVHEFVVGDKSHPQTKELYSKLSEMAEKLKLAGHVPDTSQVLLYSEEEEEKEAELEKHSERLAIAFGLINVEAGSPIRIMKNLRVCNDCHSVTKLLSKIYSREIIVRDNSRFHHFKNGLCSCKDFW</sequence>
<dbReference type="Pfam" id="PF01535">
    <property type="entry name" value="PPR"/>
    <property type="match status" value="5"/>
</dbReference>
<feature type="repeat" description="PPR" evidence="3">
    <location>
        <begin position="445"/>
        <end position="479"/>
    </location>
</feature>
<dbReference type="InParanoid" id="A0A061DKX6"/>
<dbReference type="GO" id="GO:0048731">
    <property type="term" value="P:system development"/>
    <property type="evidence" value="ECO:0007669"/>
    <property type="project" value="UniProtKB-ARBA"/>
</dbReference>
<feature type="repeat" description="PPR" evidence="3">
    <location>
        <begin position="374"/>
        <end position="408"/>
    </location>
</feature>
<dbReference type="OMA" id="IIKCYVE"/>
<proteinExistence type="inferred from homology"/>
<feature type="repeat" description="PPR" evidence="3">
    <location>
        <begin position="180"/>
        <end position="214"/>
    </location>
</feature>
<dbReference type="PANTHER" id="PTHR47926">
    <property type="entry name" value="PENTATRICOPEPTIDE REPEAT-CONTAINING PROTEIN"/>
    <property type="match status" value="1"/>
</dbReference>
<feature type="repeat" description="PPR" evidence="3">
    <location>
        <begin position="242"/>
        <end position="276"/>
    </location>
</feature>
<dbReference type="AlphaFoldDB" id="A0A061DKX6"/>
<evidence type="ECO:0000313" key="6">
    <source>
        <dbReference type="Proteomes" id="UP000026915"/>
    </source>
</evidence>
<accession>A0A061DKX6</accession>
<feature type="domain" description="DYW" evidence="4">
    <location>
        <begin position="589"/>
        <end position="682"/>
    </location>
</feature>
<dbReference type="PANTHER" id="PTHR47926:SF436">
    <property type="entry name" value="PENTATRICOPEPTIDE REPEAT-CONTAINING PROTEIN ELI1, CHLOROPLASTIC-LIKE ISOFORM X2"/>
    <property type="match status" value="1"/>
</dbReference>
<protein>
    <submittedName>
        <fullName evidence="5">Pentatricopeptide repeat superfamily protein, putative</fullName>
    </submittedName>
</protein>
<evidence type="ECO:0000256" key="2">
    <source>
        <dbReference type="ARBA" id="ARBA00022737"/>
    </source>
</evidence>
<dbReference type="InterPro" id="IPR046848">
    <property type="entry name" value="E_motif"/>
</dbReference>
<dbReference type="FunFam" id="1.25.40.10:FF:000125">
    <property type="entry name" value="Pentatricopeptide repeat-containing protein"/>
    <property type="match status" value="1"/>
</dbReference>
<dbReference type="GO" id="GO:0009451">
    <property type="term" value="P:RNA modification"/>
    <property type="evidence" value="ECO:0000318"/>
    <property type="project" value="GO_Central"/>
</dbReference>
<dbReference type="EMBL" id="CM001879">
    <property type="protein sequence ID" value="EOX93464.1"/>
    <property type="molecule type" value="Genomic_DNA"/>
</dbReference>
<dbReference type="FunFam" id="1.25.40.10:FF:000366">
    <property type="entry name" value="Pentatricopeptide (PPR) repeat-containing protein"/>
    <property type="match status" value="1"/>
</dbReference>
<dbReference type="HOGENOM" id="CLU_002706_15_1_1"/>
<dbReference type="Pfam" id="PF20430">
    <property type="entry name" value="Eplus_motif"/>
    <property type="match status" value="1"/>
</dbReference>
<dbReference type="GO" id="GO:0008270">
    <property type="term" value="F:zinc ion binding"/>
    <property type="evidence" value="ECO:0007669"/>
    <property type="project" value="InterPro"/>
</dbReference>
<evidence type="ECO:0000259" key="4">
    <source>
        <dbReference type="Pfam" id="PF14432"/>
    </source>
</evidence>
<evidence type="ECO:0000256" key="3">
    <source>
        <dbReference type="PROSITE-ProRule" id="PRU00708"/>
    </source>
</evidence>
<dbReference type="Proteomes" id="UP000026915">
    <property type="component" value="Chromosome 1"/>
</dbReference>
<keyword evidence="2" id="KW-0677">Repeat</keyword>
<name>A0A061DKX6_THECC</name>
<dbReference type="Pfam" id="PF12854">
    <property type="entry name" value="PPR_1"/>
    <property type="match status" value="1"/>
</dbReference>
<organism evidence="5 6">
    <name type="scientific">Theobroma cacao</name>
    <name type="common">Cacao</name>
    <name type="synonym">Cocoa</name>
    <dbReference type="NCBI Taxonomy" id="3641"/>
    <lineage>
        <taxon>Eukaryota</taxon>
        <taxon>Viridiplantae</taxon>
        <taxon>Streptophyta</taxon>
        <taxon>Embryophyta</taxon>
        <taxon>Tracheophyta</taxon>
        <taxon>Spermatophyta</taxon>
        <taxon>Magnoliopsida</taxon>
        <taxon>eudicotyledons</taxon>
        <taxon>Gunneridae</taxon>
        <taxon>Pentapetalae</taxon>
        <taxon>rosids</taxon>
        <taxon>malvids</taxon>
        <taxon>Malvales</taxon>
        <taxon>Malvaceae</taxon>
        <taxon>Byttnerioideae</taxon>
        <taxon>Theobroma</taxon>
    </lineage>
</organism>
<dbReference type="Pfam" id="PF20431">
    <property type="entry name" value="E_motif"/>
    <property type="match status" value="1"/>
</dbReference>